<keyword evidence="1" id="KW-1185">Reference proteome</keyword>
<evidence type="ECO:0000313" key="1">
    <source>
        <dbReference type="Proteomes" id="UP000492821"/>
    </source>
</evidence>
<dbReference type="AlphaFoldDB" id="A0A7E4VNK5"/>
<evidence type="ECO:0000313" key="2">
    <source>
        <dbReference type="WBParaSite" id="Pan_g23110.t1"/>
    </source>
</evidence>
<dbReference type="Proteomes" id="UP000492821">
    <property type="component" value="Unassembled WGS sequence"/>
</dbReference>
<reference evidence="1" key="1">
    <citation type="journal article" date="2013" name="Genetics">
        <title>The draft genome and transcriptome of Panagrellus redivivus are shaped by the harsh demands of a free-living lifestyle.</title>
        <authorList>
            <person name="Srinivasan J."/>
            <person name="Dillman A.R."/>
            <person name="Macchietto M.G."/>
            <person name="Heikkinen L."/>
            <person name="Lakso M."/>
            <person name="Fracchia K.M."/>
            <person name="Antoshechkin I."/>
            <person name="Mortazavi A."/>
            <person name="Wong G."/>
            <person name="Sternberg P.W."/>
        </authorList>
    </citation>
    <scope>NUCLEOTIDE SEQUENCE [LARGE SCALE GENOMIC DNA]</scope>
    <source>
        <strain evidence="1">MT8872</strain>
    </source>
</reference>
<protein>
    <submittedName>
        <fullName evidence="2">Uncharacterized protein</fullName>
    </submittedName>
</protein>
<organism evidence="1 2">
    <name type="scientific">Panagrellus redivivus</name>
    <name type="common">Microworm</name>
    <dbReference type="NCBI Taxonomy" id="6233"/>
    <lineage>
        <taxon>Eukaryota</taxon>
        <taxon>Metazoa</taxon>
        <taxon>Ecdysozoa</taxon>
        <taxon>Nematoda</taxon>
        <taxon>Chromadorea</taxon>
        <taxon>Rhabditida</taxon>
        <taxon>Tylenchina</taxon>
        <taxon>Panagrolaimomorpha</taxon>
        <taxon>Panagrolaimoidea</taxon>
        <taxon>Panagrolaimidae</taxon>
        <taxon>Panagrellus</taxon>
    </lineage>
</organism>
<sequence>MSDIKHCPPLKRIKLSPPTSPKHEPGVPAQLSPDFASALFRTILRRRFQDVYKFLLSGSEHLRLFDNELKKYTMITTAGSEVIVAWDDDTKFTFNMAPGFPKLFHFLRCAASNVQGIVVENVVHGFHNMITEAIVANPDNAKARSIIYYSKELYPLESLLKTKQAMDYLLVWADVLASIRRPPIGIVTDTLHLNCTYFADFSHLLQSMHYRMRKLKVSFINHAHMLDWNDVQTFLFMYGPTQTFPAHPGITSVSFSARVDIIHPAMHALLESVVFMFPNIRRFTLNLRIYSENKVLVADYDPNSVLYQLRSIIHTMTEIVQLPYELVIRVVRVDQVVLKFEKGQPNITEEFKRIRNDLKNSLPFAPSDDDICFRQKYMVGHYKKLDYSLTIVS</sequence>
<accession>A0A7E4VNK5</accession>
<proteinExistence type="predicted"/>
<name>A0A7E4VNK5_PANRE</name>
<dbReference type="WBParaSite" id="Pan_g23110.t1">
    <property type="protein sequence ID" value="Pan_g23110.t1"/>
    <property type="gene ID" value="Pan_g23110"/>
</dbReference>
<reference evidence="2" key="2">
    <citation type="submission" date="2020-10" db="UniProtKB">
        <authorList>
            <consortium name="WormBaseParasite"/>
        </authorList>
    </citation>
    <scope>IDENTIFICATION</scope>
</reference>